<keyword evidence="5 15" id="KW-0813">Transport</keyword>
<keyword evidence="15" id="KW-0830">Ubiquinone</keyword>
<evidence type="ECO:0000313" key="16">
    <source>
        <dbReference type="EMBL" id="BAL43982.1"/>
    </source>
</evidence>
<keyword evidence="9 15" id="KW-0249">Electron transport</keyword>
<proteinExistence type="inferred from homology"/>
<gene>
    <name evidence="16" type="primary">ND6</name>
</gene>
<dbReference type="EC" id="7.1.1.2" evidence="3 15"/>
<evidence type="ECO:0000256" key="12">
    <source>
        <dbReference type="ARBA" id="ARBA00023128"/>
    </source>
</evidence>
<evidence type="ECO:0000256" key="10">
    <source>
        <dbReference type="ARBA" id="ARBA00022989"/>
    </source>
</evidence>
<dbReference type="Gene3D" id="1.20.120.1200">
    <property type="entry name" value="NADH-ubiquinone/plastoquinone oxidoreductase chain 6, subunit NuoJ"/>
    <property type="match status" value="1"/>
</dbReference>
<comment type="catalytic activity">
    <reaction evidence="14 15">
        <text>a ubiquinone + NADH + 5 H(+)(in) = a ubiquinol + NAD(+) + 4 H(+)(out)</text>
        <dbReference type="Rhea" id="RHEA:29091"/>
        <dbReference type="Rhea" id="RHEA-COMP:9565"/>
        <dbReference type="Rhea" id="RHEA-COMP:9566"/>
        <dbReference type="ChEBI" id="CHEBI:15378"/>
        <dbReference type="ChEBI" id="CHEBI:16389"/>
        <dbReference type="ChEBI" id="CHEBI:17976"/>
        <dbReference type="ChEBI" id="CHEBI:57540"/>
        <dbReference type="ChEBI" id="CHEBI:57945"/>
        <dbReference type="EC" id="7.1.1.2"/>
    </reaction>
</comment>
<keyword evidence="6 15" id="KW-0679">Respiratory chain</keyword>
<evidence type="ECO:0000256" key="11">
    <source>
        <dbReference type="ARBA" id="ARBA00023027"/>
    </source>
</evidence>
<dbReference type="GO" id="GO:0031966">
    <property type="term" value="C:mitochondrial membrane"/>
    <property type="evidence" value="ECO:0007669"/>
    <property type="project" value="UniProtKB-SubCell"/>
</dbReference>
<evidence type="ECO:0000256" key="5">
    <source>
        <dbReference type="ARBA" id="ARBA00022448"/>
    </source>
</evidence>
<keyword evidence="7 15" id="KW-0812">Transmembrane</keyword>
<evidence type="ECO:0000256" key="14">
    <source>
        <dbReference type="ARBA" id="ARBA00049551"/>
    </source>
</evidence>
<keyword evidence="13 15" id="KW-0472">Membrane</keyword>
<name>H1UCW1_9TELE</name>
<accession>H1UCW1</accession>
<dbReference type="InterPro" id="IPR050269">
    <property type="entry name" value="ComplexI_Subunit6"/>
</dbReference>
<dbReference type="AlphaFoldDB" id="H1UCW1"/>
<geneLocation type="mitochondrion" evidence="16"/>
<feature type="transmembrane region" description="Helical" evidence="15">
    <location>
        <begin position="91"/>
        <end position="114"/>
    </location>
</feature>
<evidence type="ECO:0000256" key="2">
    <source>
        <dbReference type="ARBA" id="ARBA00005698"/>
    </source>
</evidence>
<comment type="function">
    <text evidence="15">Core subunit of the mitochondrial membrane respiratory chain NADH dehydrogenase (Complex I) which catalyzes electron transfer from NADH through the respiratory chain, using ubiquinone as an electron acceptor. Essential for the catalytic activity and assembly of complex I.</text>
</comment>
<dbReference type="Pfam" id="PF00499">
    <property type="entry name" value="Oxidored_q3"/>
    <property type="match status" value="1"/>
</dbReference>
<evidence type="ECO:0000256" key="9">
    <source>
        <dbReference type="ARBA" id="ARBA00022982"/>
    </source>
</evidence>
<reference evidence="16" key="1">
    <citation type="journal article" date="2013" name="PLoS ONE">
        <title>Mitogenomic evidence for an Indo-West Pacific origin of the Clupeoidei (Teleostei: Clupeiformes).</title>
        <authorList>
            <person name="Lavoue S."/>
            <person name="Miya M."/>
            <person name="Musikasinthorn P."/>
            <person name="Chen W.J."/>
            <person name="Nishida M."/>
        </authorList>
    </citation>
    <scope>NUCLEOTIDE SEQUENCE</scope>
</reference>
<evidence type="ECO:0000256" key="1">
    <source>
        <dbReference type="ARBA" id="ARBA00004225"/>
    </source>
</evidence>
<keyword evidence="8 15" id="KW-1278">Translocase</keyword>
<evidence type="ECO:0000256" key="8">
    <source>
        <dbReference type="ARBA" id="ARBA00022967"/>
    </source>
</evidence>
<evidence type="ECO:0000256" key="15">
    <source>
        <dbReference type="RuleBase" id="RU004430"/>
    </source>
</evidence>
<protein>
    <recommendedName>
        <fullName evidence="4 15">NADH-ubiquinone oxidoreductase chain 6</fullName>
        <ecNumber evidence="3 15">7.1.1.2</ecNumber>
    </recommendedName>
</protein>
<dbReference type="PANTHER" id="PTHR11435">
    <property type="entry name" value="NADH UBIQUINONE OXIDOREDUCTASE SUBUNIT ND6"/>
    <property type="match status" value="1"/>
</dbReference>
<organism evidence="16">
    <name type="scientific">Hilsa kelee</name>
    <name type="common">kelee shad</name>
    <dbReference type="NCBI Taxonomy" id="529102"/>
    <lineage>
        <taxon>Eukaryota</taxon>
        <taxon>Metazoa</taxon>
        <taxon>Chordata</taxon>
        <taxon>Craniata</taxon>
        <taxon>Vertebrata</taxon>
        <taxon>Euteleostomi</taxon>
        <taxon>Actinopterygii</taxon>
        <taxon>Neopterygii</taxon>
        <taxon>Teleostei</taxon>
        <taxon>Clupei</taxon>
        <taxon>Clupeiformes</taxon>
        <taxon>Clupeoidei</taxon>
        <taxon>Clupeidae</taxon>
        <taxon>Hilsa</taxon>
    </lineage>
</organism>
<evidence type="ECO:0000256" key="7">
    <source>
        <dbReference type="ARBA" id="ARBA00022692"/>
    </source>
</evidence>
<feature type="transmembrane region" description="Helical" evidence="15">
    <location>
        <begin position="48"/>
        <end position="71"/>
    </location>
</feature>
<keyword evidence="12 15" id="KW-0496">Mitochondrion</keyword>
<sequence length="172" mass="18273">MSVFTASLYIGGILGYVAVAANPAPHYGAMGLLVAAAMNSALLAMHGYSFLALALFLIYLGGMMVVFAYAVSWSADEHPETWTEAGVYEYVALYILAVVVGALYVGPTCYGYGVEMLGSVKELMLLREDTAGVSLLYALGGAMMLGCAWVLFVTLFVVLEVVRGQSRGGMRI</sequence>
<dbReference type="EMBL" id="AP011613">
    <property type="protein sequence ID" value="BAL43982.1"/>
    <property type="molecule type" value="Genomic_DNA"/>
</dbReference>
<keyword evidence="11 15" id="KW-0520">NAD</keyword>
<comment type="subcellular location">
    <subcellularLocation>
        <location evidence="1 15">Mitochondrion membrane</location>
        <topology evidence="1 15">Multi-pass membrane protein</topology>
    </subcellularLocation>
</comment>
<evidence type="ECO:0000256" key="6">
    <source>
        <dbReference type="ARBA" id="ARBA00022660"/>
    </source>
</evidence>
<dbReference type="PANTHER" id="PTHR11435:SF1">
    <property type="entry name" value="NADH-UBIQUINONE OXIDOREDUCTASE CHAIN 6"/>
    <property type="match status" value="1"/>
</dbReference>
<dbReference type="GO" id="GO:0008137">
    <property type="term" value="F:NADH dehydrogenase (ubiquinone) activity"/>
    <property type="evidence" value="ECO:0007669"/>
    <property type="project" value="UniProtKB-UniRule"/>
</dbReference>
<feature type="transmembrane region" description="Helical" evidence="15">
    <location>
        <begin position="134"/>
        <end position="162"/>
    </location>
</feature>
<evidence type="ECO:0000256" key="13">
    <source>
        <dbReference type="ARBA" id="ARBA00023136"/>
    </source>
</evidence>
<comment type="similarity">
    <text evidence="2 15">Belongs to the complex I subunit 6 family.</text>
</comment>
<dbReference type="InterPro" id="IPR042106">
    <property type="entry name" value="Nuo/plastoQ_OxRdtase_6_NuoJ"/>
</dbReference>
<evidence type="ECO:0000256" key="3">
    <source>
        <dbReference type="ARBA" id="ARBA00012944"/>
    </source>
</evidence>
<keyword evidence="10 15" id="KW-1133">Transmembrane helix</keyword>
<dbReference type="InterPro" id="IPR001457">
    <property type="entry name" value="NADH_UbQ/plastoQ_OxRdtase_su6"/>
</dbReference>
<evidence type="ECO:0000256" key="4">
    <source>
        <dbReference type="ARBA" id="ARBA00021095"/>
    </source>
</evidence>